<accession>A0A139WFB2</accession>
<reference evidence="1 2" key="2">
    <citation type="journal article" date="2010" name="Nucleic Acids Res.">
        <title>BeetleBase in 2010: revisions to provide comprehensive genomic information for Tribolium castaneum.</title>
        <authorList>
            <person name="Kim H.S."/>
            <person name="Murphy T."/>
            <person name="Xia J."/>
            <person name="Caragea D."/>
            <person name="Park Y."/>
            <person name="Beeman R.W."/>
            <person name="Lorenzen M.D."/>
            <person name="Butcher S."/>
            <person name="Manak J.R."/>
            <person name="Brown S.J."/>
        </authorList>
    </citation>
    <scope>GENOME REANNOTATION</scope>
    <source>
        <strain evidence="1 2">Georgia GA2</strain>
    </source>
</reference>
<evidence type="ECO:0000313" key="2">
    <source>
        <dbReference type="Proteomes" id="UP000007266"/>
    </source>
</evidence>
<keyword evidence="2" id="KW-1185">Reference proteome</keyword>
<name>A0A139WFB2_TRICA</name>
<dbReference type="AlphaFoldDB" id="A0A139WFB2"/>
<reference evidence="1 2" key="1">
    <citation type="journal article" date="2008" name="Nature">
        <title>The genome of the model beetle and pest Tribolium castaneum.</title>
        <authorList>
            <consortium name="Tribolium Genome Sequencing Consortium"/>
            <person name="Richards S."/>
            <person name="Gibbs R.A."/>
            <person name="Weinstock G.M."/>
            <person name="Brown S.J."/>
            <person name="Denell R."/>
            <person name="Beeman R.W."/>
            <person name="Gibbs R."/>
            <person name="Beeman R.W."/>
            <person name="Brown S.J."/>
            <person name="Bucher G."/>
            <person name="Friedrich M."/>
            <person name="Grimmelikhuijzen C.J."/>
            <person name="Klingler M."/>
            <person name="Lorenzen M."/>
            <person name="Richards S."/>
            <person name="Roth S."/>
            <person name="Schroder R."/>
            <person name="Tautz D."/>
            <person name="Zdobnov E.M."/>
            <person name="Muzny D."/>
            <person name="Gibbs R.A."/>
            <person name="Weinstock G.M."/>
            <person name="Attaway T."/>
            <person name="Bell S."/>
            <person name="Buhay C.J."/>
            <person name="Chandrabose M.N."/>
            <person name="Chavez D."/>
            <person name="Clerk-Blankenburg K.P."/>
            <person name="Cree A."/>
            <person name="Dao M."/>
            <person name="Davis C."/>
            <person name="Chacko J."/>
            <person name="Dinh H."/>
            <person name="Dugan-Rocha S."/>
            <person name="Fowler G."/>
            <person name="Garner T.T."/>
            <person name="Garnes J."/>
            <person name="Gnirke A."/>
            <person name="Hawes A."/>
            <person name="Hernandez J."/>
            <person name="Hines S."/>
            <person name="Holder M."/>
            <person name="Hume J."/>
            <person name="Jhangiani S.N."/>
            <person name="Joshi V."/>
            <person name="Khan Z.M."/>
            <person name="Jackson L."/>
            <person name="Kovar C."/>
            <person name="Kowis A."/>
            <person name="Lee S."/>
            <person name="Lewis L.R."/>
            <person name="Margolis J."/>
            <person name="Morgan M."/>
            <person name="Nazareth L.V."/>
            <person name="Nguyen N."/>
            <person name="Okwuonu G."/>
            <person name="Parker D."/>
            <person name="Richards S."/>
            <person name="Ruiz S.J."/>
            <person name="Santibanez J."/>
            <person name="Savard J."/>
            <person name="Scherer S.E."/>
            <person name="Schneider B."/>
            <person name="Sodergren E."/>
            <person name="Tautz D."/>
            <person name="Vattahil S."/>
            <person name="Villasana D."/>
            <person name="White C.S."/>
            <person name="Wright R."/>
            <person name="Park Y."/>
            <person name="Beeman R.W."/>
            <person name="Lord J."/>
            <person name="Oppert B."/>
            <person name="Lorenzen M."/>
            <person name="Brown S."/>
            <person name="Wang L."/>
            <person name="Savard J."/>
            <person name="Tautz D."/>
            <person name="Richards S."/>
            <person name="Weinstock G."/>
            <person name="Gibbs R.A."/>
            <person name="Liu Y."/>
            <person name="Worley K."/>
            <person name="Weinstock G."/>
            <person name="Elsik C.G."/>
            <person name="Reese J.T."/>
            <person name="Elhaik E."/>
            <person name="Landan G."/>
            <person name="Graur D."/>
            <person name="Arensburger P."/>
            <person name="Atkinson P."/>
            <person name="Beeman R.W."/>
            <person name="Beidler J."/>
            <person name="Brown S.J."/>
            <person name="Demuth J.P."/>
            <person name="Drury D.W."/>
            <person name="Du Y.Z."/>
            <person name="Fujiwara H."/>
            <person name="Lorenzen M."/>
            <person name="Maselli V."/>
            <person name="Osanai M."/>
            <person name="Park Y."/>
            <person name="Robertson H.M."/>
            <person name="Tu Z."/>
            <person name="Wang J.J."/>
            <person name="Wang S."/>
            <person name="Richards S."/>
            <person name="Song H."/>
            <person name="Zhang L."/>
            <person name="Sodergren E."/>
            <person name="Werner D."/>
            <person name="Stanke M."/>
            <person name="Morgenstern B."/>
            <person name="Solovyev V."/>
            <person name="Kosarev P."/>
            <person name="Brown G."/>
            <person name="Chen H.C."/>
            <person name="Ermolaeva O."/>
            <person name="Hlavina W."/>
            <person name="Kapustin Y."/>
            <person name="Kiryutin B."/>
            <person name="Kitts P."/>
            <person name="Maglott D."/>
            <person name="Pruitt K."/>
            <person name="Sapojnikov V."/>
            <person name="Souvorov A."/>
            <person name="Mackey A.J."/>
            <person name="Waterhouse R.M."/>
            <person name="Wyder S."/>
            <person name="Zdobnov E.M."/>
            <person name="Zdobnov E.M."/>
            <person name="Wyder S."/>
            <person name="Kriventseva E.V."/>
            <person name="Kadowaki T."/>
            <person name="Bork P."/>
            <person name="Aranda M."/>
            <person name="Bao R."/>
            <person name="Beermann A."/>
            <person name="Berns N."/>
            <person name="Bolognesi R."/>
            <person name="Bonneton F."/>
            <person name="Bopp D."/>
            <person name="Brown S.J."/>
            <person name="Bucher G."/>
            <person name="Butts T."/>
            <person name="Chaumot A."/>
            <person name="Denell R.E."/>
            <person name="Ferrier D.E."/>
            <person name="Friedrich M."/>
            <person name="Gordon C.M."/>
            <person name="Jindra M."/>
            <person name="Klingler M."/>
            <person name="Lan Q."/>
            <person name="Lattorff H.M."/>
            <person name="Laudet V."/>
            <person name="von Levetsow C."/>
            <person name="Liu Z."/>
            <person name="Lutz R."/>
            <person name="Lynch J.A."/>
            <person name="da Fonseca R.N."/>
            <person name="Posnien N."/>
            <person name="Reuter R."/>
            <person name="Roth S."/>
            <person name="Savard J."/>
            <person name="Schinko J.B."/>
            <person name="Schmitt C."/>
            <person name="Schoppmeier M."/>
            <person name="Schroder R."/>
            <person name="Shippy T.D."/>
            <person name="Simonnet F."/>
            <person name="Marques-Souza H."/>
            <person name="Tautz D."/>
            <person name="Tomoyasu Y."/>
            <person name="Trauner J."/>
            <person name="Van der Zee M."/>
            <person name="Vervoort M."/>
            <person name="Wittkopp N."/>
            <person name="Wimmer E.A."/>
            <person name="Yang X."/>
            <person name="Jones A.K."/>
            <person name="Sattelle D.B."/>
            <person name="Ebert P.R."/>
            <person name="Nelson D."/>
            <person name="Scott J.G."/>
            <person name="Beeman R.W."/>
            <person name="Muthukrishnan S."/>
            <person name="Kramer K.J."/>
            <person name="Arakane Y."/>
            <person name="Beeman R.W."/>
            <person name="Zhu Q."/>
            <person name="Hogenkamp D."/>
            <person name="Dixit R."/>
            <person name="Oppert B."/>
            <person name="Jiang H."/>
            <person name="Zou Z."/>
            <person name="Marshall J."/>
            <person name="Elpidina E."/>
            <person name="Vinokurov K."/>
            <person name="Oppert C."/>
            <person name="Zou Z."/>
            <person name="Evans J."/>
            <person name="Lu Z."/>
            <person name="Zhao P."/>
            <person name="Sumathipala N."/>
            <person name="Altincicek B."/>
            <person name="Vilcinskas A."/>
            <person name="Williams M."/>
            <person name="Hultmark D."/>
            <person name="Hetru C."/>
            <person name="Jiang H."/>
            <person name="Grimmelikhuijzen C.J."/>
            <person name="Hauser F."/>
            <person name="Cazzamali G."/>
            <person name="Williamson M."/>
            <person name="Park Y."/>
            <person name="Li B."/>
            <person name="Tanaka Y."/>
            <person name="Predel R."/>
            <person name="Neupert S."/>
            <person name="Schachtner J."/>
            <person name="Verleyen P."/>
            <person name="Raible F."/>
            <person name="Bork P."/>
            <person name="Friedrich M."/>
            <person name="Walden K.K."/>
            <person name="Robertson H.M."/>
            <person name="Angeli S."/>
            <person name="Foret S."/>
            <person name="Bucher G."/>
            <person name="Schuetz S."/>
            <person name="Maleszka R."/>
            <person name="Wimmer E.A."/>
            <person name="Beeman R.W."/>
            <person name="Lorenzen M."/>
            <person name="Tomoyasu Y."/>
            <person name="Miller S.C."/>
            <person name="Grossmann D."/>
            <person name="Bucher G."/>
        </authorList>
    </citation>
    <scope>NUCLEOTIDE SEQUENCE [LARGE SCALE GENOMIC DNA]</scope>
    <source>
        <strain evidence="1 2">Georgia GA2</strain>
    </source>
</reference>
<dbReference type="EMBL" id="KQ971352">
    <property type="protein sequence ID" value="KYB26670.1"/>
    <property type="molecule type" value="Genomic_DNA"/>
</dbReference>
<evidence type="ECO:0000313" key="1">
    <source>
        <dbReference type="EMBL" id="KYB26670.1"/>
    </source>
</evidence>
<dbReference type="Proteomes" id="UP000007266">
    <property type="component" value="Linkage group 7"/>
</dbReference>
<organism evidence="1 2">
    <name type="scientific">Tribolium castaneum</name>
    <name type="common">Red flour beetle</name>
    <dbReference type="NCBI Taxonomy" id="7070"/>
    <lineage>
        <taxon>Eukaryota</taxon>
        <taxon>Metazoa</taxon>
        <taxon>Ecdysozoa</taxon>
        <taxon>Arthropoda</taxon>
        <taxon>Hexapoda</taxon>
        <taxon>Insecta</taxon>
        <taxon>Pterygota</taxon>
        <taxon>Neoptera</taxon>
        <taxon>Endopterygota</taxon>
        <taxon>Coleoptera</taxon>
        <taxon>Polyphaga</taxon>
        <taxon>Cucujiformia</taxon>
        <taxon>Tenebrionidae</taxon>
        <taxon>Tenebrionidae incertae sedis</taxon>
        <taxon>Tribolium</taxon>
    </lineage>
</organism>
<protein>
    <submittedName>
        <fullName evidence="1">Uncharacterized protein</fullName>
    </submittedName>
</protein>
<gene>
    <name evidence="1" type="primary">AUGUSTUS-3.0.2_33601</name>
    <name evidence="1" type="ORF">TcasGA2_TC033601</name>
</gene>
<sequence>MKSPRGASTHLFTISEAVLNSLAAIVVFETHKNINHWCRCFTKNITRAADSCMFITGGTRIH</sequence>
<dbReference type="InParanoid" id="A0A139WFB2"/>
<proteinExistence type="predicted"/>